<evidence type="ECO:0000256" key="8">
    <source>
        <dbReference type="SAM" id="SignalP"/>
    </source>
</evidence>
<organism evidence="9 10">
    <name type="scientific">Chryseosolibacter indicus</name>
    <dbReference type="NCBI Taxonomy" id="2782351"/>
    <lineage>
        <taxon>Bacteria</taxon>
        <taxon>Pseudomonadati</taxon>
        <taxon>Bacteroidota</taxon>
        <taxon>Cytophagia</taxon>
        <taxon>Cytophagales</taxon>
        <taxon>Chryseotaleaceae</taxon>
        <taxon>Chryseosolibacter</taxon>
    </lineage>
</organism>
<keyword evidence="3" id="KW-0813">Transport</keyword>
<proteinExistence type="inferred from homology"/>
<keyword evidence="5" id="KW-0812">Transmembrane</keyword>
<evidence type="ECO:0000313" key="9">
    <source>
        <dbReference type="EMBL" id="MBT1704501.1"/>
    </source>
</evidence>
<keyword evidence="8" id="KW-0732">Signal</keyword>
<evidence type="ECO:0000256" key="3">
    <source>
        <dbReference type="ARBA" id="ARBA00022448"/>
    </source>
</evidence>
<evidence type="ECO:0000256" key="1">
    <source>
        <dbReference type="ARBA" id="ARBA00004442"/>
    </source>
</evidence>
<keyword evidence="6" id="KW-0472">Membrane</keyword>
<comment type="caution">
    <text evidence="9">The sequence shown here is derived from an EMBL/GenBank/DDBJ whole genome shotgun (WGS) entry which is preliminary data.</text>
</comment>
<evidence type="ECO:0000256" key="4">
    <source>
        <dbReference type="ARBA" id="ARBA00022452"/>
    </source>
</evidence>
<feature type="signal peptide" evidence="8">
    <location>
        <begin position="1"/>
        <end position="26"/>
    </location>
</feature>
<dbReference type="Proteomes" id="UP000772618">
    <property type="component" value="Unassembled WGS sequence"/>
</dbReference>
<evidence type="ECO:0000256" key="2">
    <source>
        <dbReference type="ARBA" id="ARBA00007613"/>
    </source>
</evidence>
<dbReference type="Pfam" id="PF02321">
    <property type="entry name" value="OEP"/>
    <property type="match status" value="2"/>
</dbReference>
<sequence length="444" mass="50996">MLKVLRISIVILIFTVSITFSGNVVAQENTSDSVLHEATLENVVKYALEHQPAVQQALLDQRITEKNIQGRLADWYPQVNFVYNYQRNIQLQSSIIGGEVVRFGVNNTSAVQFNATQNLFNRDVLLASSTASKVRLQAEQNTVRTKIDMTVDVTKAFYDLLATQQQVRIGEEDIIRLQRSLKDAESQYAAGVADKTDFKRATIQLANGKALLKSNQELVKFKEEYLKTLIGYPRDQKLNILYDTLQMEEEVYLDTLQPLNYSEHIDYRILYTQRELQKANVKYNYWSFIPTLSAFGSYILNYQNNEFSELYSRDYPYSYVGASLNFPLFQGGKRIARIQEQKYTLKRIDYDLVNLKNNLSTEYTRAIAAYKSNLANYVALKDNVALATEVYDVVKLQYTSGVRPFLDVTIAETDLQTMRINYFNALYQVLASKMDVLRALGQIK</sequence>
<dbReference type="InterPro" id="IPR003423">
    <property type="entry name" value="OMP_efflux"/>
</dbReference>
<accession>A0ABS5VTG0</accession>
<dbReference type="PANTHER" id="PTHR30026:SF20">
    <property type="entry name" value="OUTER MEMBRANE PROTEIN TOLC"/>
    <property type="match status" value="1"/>
</dbReference>
<keyword evidence="10" id="KW-1185">Reference proteome</keyword>
<keyword evidence="4" id="KW-1134">Transmembrane beta strand</keyword>
<evidence type="ECO:0000256" key="5">
    <source>
        <dbReference type="ARBA" id="ARBA00022692"/>
    </source>
</evidence>
<feature type="chain" id="PRO_5046307783" evidence="8">
    <location>
        <begin position="27"/>
        <end position="444"/>
    </location>
</feature>
<evidence type="ECO:0000256" key="6">
    <source>
        <dbReference type="ARBA" id="ARBA00023136"/>
    </source>
</evidence>
<evidence type="ECO:0000313" key="10">
    <source>
        <dbReference type="Proteomes" id="UP000772618"/>
    </source>
</evidence>
<keyword evidence="7" id="KW-0998">Cell outer membrane</keyword>
<dbReference type="PANTHER" id="PTHR30026">
    <property type="entry name" value="OUTER MEMBRANE PROTEIN TOLC"/>
    <property type="match status" value="1"/>
</dbReference>
<dbReference type="Gene3D" id="1.20.1600.10">
    <property type="entry name" value="Outer membrane efflux proteins (OEP)"/>
    <property type="match status" value="1"/>
</dbReference>
<dbReference type="SUPFAM" id="SSF56954">
    <property type="entry name" value="Outer membrane efflux proteins (OEP)"/>
    <property type="match status" value="1"/>
</dbReference>
<reference evidence="9 10" key="1">
    <citation type="submission" date="2021-05" db="EMBL/GenBank/DDBJ databases">
        <title>A Polyphasic approach of four new species of the genus Ohtaekwangia: Ohtaekwangia histidinii sp. nov., Ohtaekwangia cretensis sp. nov., Ohtaekwangia indiensis sp. nov., Ohtaekwangia reichenbachii sp. nov. from diverse environment.</title>
        <authorList>
            <person name="Octaviana S."/>
        </authorList>
    </citation>
    <scope>NUCLEOTIDE SEQUENCE [LARGE SCALE GENOMIC DNA]</scope>
    <source>
        <strain evidence="9 10">PWU20</strain>
    </source>
</reference>
<name>A0ABS5VTG0_9BACT</name>
<evidence type="ECO:0000256" key="7">
    <source>
        <dbReference type="ARBA" id="ARBA00023237"/>
    </source>
</evidence>
<protein>
    <submittedName>
        <fullName evidence="9">TolC family protein</fullName>
    </submittedName>
</protein>
<comment type="subcellular location">
    <subcellularLocation>
        <location evidence="1">Cell outer membrane</location>
    </subcellularLocation>
</comment>
<dbReference type="InterPro" id="IPR051906">
    <property type="entry name" value="TolC-like"/>
</dbReference>
<gene>
    <name evidence="9" type="ORF">KK060_14500</name>
</gene>
<dbReference type="RefSeq" id="WP_254154462.1">
    <property type="nucleotide sequence ID" value="NZ_JAHESD010000032.1"/>
</dbReference>
<comment type="similarity">
    <text evidence="2">Belongs to the outer membrane factor (OMF) (TC 1.B.17) family.</text>
</comment>
<dbReference type="EMBL" id="JAHESD010000032">
    <property type="protein sequence ID" value="MBT1704501.1"/>
    <property type="molecule type" value="Genomic_DNA"/>
</dbReference>